<dbReference type="SUPFAM" id="SSF56784">
    <property type="entry name" value="HAD-like"/>
    <property type="match status" value="1"/>
</dbReference>
<keyword evidence="4" id="KW-1185">Reference proteome</keyword>
<dbReference type="STRING" id="574651.SAMN04487968_10762"/>
<dbReference type="InterPro" id="IPR005519">
    <property type="entry name" value="Acid_phosphat_B-like"/>
</dbReference>
<dbReference type="RefSeq" id="WP_139230085.1">
    <property type="nucleotide sequence ID" value="NZ_FOLB01000007.1"/>
</dbReference>
<dbReference type="PANTHER" id="PTHR31284:SF10">
    <property type="entry name" value="ACID PHOSPHATASE-LIKE PROTEIN"/>
    <property type="match status" value="1"/>
</dbReference>
<dbReference type="AlphaFoldDB" id="A0A1I1JLI7"/>
<reference evidence="3 4" key="1">
    <citation type="submission" date="2016-10" db="EMBL/GenBank/DDBJ databases">
        <authorList>
            <person name="de Groot N.N."/>
        </authorList>
    </citation>
    <scope>NUCLEOTIDE SEQUENCE [LARGE SCALE GENOMIC DNA]</scope>
    <source>
        <strain evidence="3 4">CGMCC 1.7056</strain>
    </source>
</reference>
<dbReference type="Proteomes" id="UP000198832">
    <property type="component" value="Unassembled WGS sequence"/>
</dbReference>
<dbReference type="Gene3D" id="3.40.50.1000">
    <property type="entry name" value="HAD superfamily/HAD-like"/>
    <property type="match status" value="1"/>
</dbReference>
<dbReference type="PANTHER" id="PTHR31284">
    <property type="entry name" value="ACID PHOSPHATASE-LIKE PROTEIN"/>
    <property type="match status" value="1"/>
</dbReference>
<keyword evidence="1 2" id="KW-0732">Signal</keyword>
<name>A0A1I1JLI7_9ACTN</name>
<feature type="chain" id="PRO_5011549179" evidence="2">
    <location>
        <begin position="24"/>
        <end position="181"/>
    </location>
</feature>
<evidence type="ECO:0000256" key="2">
    <source>
        <dbReference type="SAM" id="SignalP"/>
    </source>
</evidence>
<organism evidence="3 4">
    <name type="scientific">Nocardioides terrae</name>
    <dbReference type="NCBI Taxonomy" id="574651"/>
    <lineage>
        <taxon>Bacteria</taxon>
        <taxon>Bacillati</taxon>
        <taxon>Actinomycetota</taxon>
        <taxon>Actinomycetes</taxon>
        <taxon>Propionibacteriales</taxon>
        <taxon>Nocardioidaceae</taxon>
        <taxon>Nocardioides</taxon>
    </lineage>
</organism>
<protein>
    <submittedName>
        <fullName evidence="3">HAD superfamily, subfamily IIIB (Acid phosphatase)</fullName>
    </submittedName>
</protein>
<evidence type="ECO:0000256" key="1">
    <source>
        <dbReference type="ARBA" id="ARBA00022729"/>
    </source>
</evidence>
<proteinExistence type="predicted"/>
<evidence type="ECO:0000313" key="4">
    <source>
        <dbReference type="Proteomes" id="UP000198832"/>
    </source>
</evidence>
<feature type="signal peptide" evidence="2">
    <location>
        <begin position="1"/>
        <end position="23"/>
    </location>
</feature>
<evidence type="ECO:0000313" key="3">
    <source>
        <dbReference type="EMBL" id="SFC49404.1"/>
    </source>
</evidence>
<gene>
    <name evidence="3" type="ORF">SAMN04487968_10762</name>
</gene>
<dbReference type="InterPro" id="IPR036412">
    <property type="entry name" value="HAD-like_sf"/>
</dbReference>
<dbReference type="InterPro" id="IPR023214">
    <property type="entry name" value="HAD_sf"/>
</dbReference>
<accession>A0A1I1JLI7</accession>
<sequence>MARALLALMTMLLPLLAGSPADAVPLPSKARWHADVRQAMQGSIPYLEARAARDGGRLAIVLDIDNTSLATEYDWPRPVRPTLRFARHADRLGMGVFFVTGRHRGTLANPRRELRRAGYEVTGMCGRGRGESLVHSKRRCRRQIAAKGWTIVANVGNHRSDLVGGDYERGFRLPSYGGRLS</sequence>
<dbReference type="Pfam" id="PF03767">
    <property type="entry name" value="Acid_phosphat_B"/>
    <property type="match status" value="1"/>
</dbReference>
<dbReference type="EMBL" id="FOLB01000007">
    <property type="protein sequence ID" value="SFC49404.1"/>
    <property type="molecule type" value="Genomic_DNA"/>
</dbReference>
<dbReference type="OrthoDB" id="3629246at2"/>